<dbReference type="PANTHER" id="PTHR11214:SF314">
    <property type="entry name" value="HEXOSYLTRANSFERASE"/>
    <property type="match status" value="1"/>
</dbReference>
<dbReference type="PANTHER" id="PTHR11214">
    <property type="entry name" value="BETA-1,3-N-ACETYLGLUCOSAMINYLTRANSFERASE"/>
    <property type="match status" value="1"/>
</dbReference>
<dbReference type="EC" id="2.4.1.-" evidence="10"/>
<evidence type="ECO:0000256" key="11">
    <source>
        <dbReference type="SAM" id="MobiDB-lite"/>
    </source>
</evidence>
<evidence type="ECO:0000256" key="3">
    <source>
        <dbReference type="ARBA" id="ARBA00022676"/>
    </source>
</evidence>
<feature type="region of interest" description="Disordered" evidence="11">
    <location>
        <begin position="63"/>
        <end position="88"/>
    </location>
</feature>
<keyword evidence="6 10" id="KW-0735">Signal-anchor</keyword>
<evidence type="ECO:0000256" key="2">
    <source>
        <dbReference type="ARBA" id="ARBA00008661"/>
    </source>
</evidence>
<evidence type="ECO:0000256" key="8">
    <source>
        <dbReference type="ARBA" id="ARBA00023034"/>
    </source>
</evidence>
<evidence type="ECO:0000256" key="1">
    <source>
        <dbReference type="ARBA" id="ARBA00004323"/>
    </source>
</evidence>
<reference evidence="13" key="1">
    <citation type="submission" date="2025-08" db="UniProtKB">
        <authorList>
            <consortium name="RefSeq"/>
        </authorList>
    </citation>
    <scope>IDENTIFICATION</scope>
</reference>
<evidence type="ECO:0000313" key="12">
    <source>
        <dbReference type="Proteomes" id="UP000694888"/>
    </source>
</evidence>
<keyword evidence="4" id="KW-0808">Transferase</keyword>
<dbReference type="Pfam" id="PF01762">
    <property type="entry name" value="Galactosyl_T"/>
    <property type="match status" value="1"/>
</dbReference>
<evidence type="ECO:0000256" key="5">
    <source>
        <dbReference type="ARBA" id="ARBA00022692"/>
    </source>
</evidence>
<dbReference type="Proteomes" id="UP000694888">
    <property type="component" value="Unplaced"/>
</dbReference>
<keyword evidence="9 10" id="KW-0472">Membrane</keyword>
<dbReference type="RefSeq" id="XP_035826097.1">
    <property type="nucleotide sequence ID" value="XM_035970204.1"/>
</dbReference>
<comment type="similarity">
    <text evidence="2 10">Belongs to the glycosyltransferase 31 family.</text>
</comment>
<comment type="subcellular location">
    <subcellularLocation>
        <location evidence="1 10">Golgi apparatus membrane</location>
        <topology evidence="1 10">Single-pass type II membrane protein</topology>
    </subcellularLocation>
</comment>
<evidence type="ECO:0000256" key="9">
    <source>
        <dbReference type="ARBA" id="ARBA00023136"/>
    </source>
</evidence>
<dbReference type="InterPro" id="IPR002659">
    <property type="entry name" value="Glyco_trans_31"/>
</dbReference>
<evidence type="ECO:0000256" key="7">
    <source>
        <dbReference type="ARBA" id="ARBA00022989"/>
    </source>
</evidence>
<accession>A0ABM1VUK5</accession>
<keyword evidence="5 10" id="KW-0812">Transmembrane</keyword>
<name>A0ABM1VUK5_APLCA</name>
<evidence type="ECO:0000256" key="6">
    <source>
        <dbReference type="ARBA" id="ARBA00022968"/>
    </source>
</evidence>
<evidence type="ECO:0000256" key="10">
    <source>
        <dbReference type="RuleBase" id="RU363063"/>
    </source>
</evidence>
<evidence type="ECO:0000256" key="4">
    <source>
        <dbReference type="ARBA" id="ARBA00022679"/>
    </source>
</evidence>
<gene>
    <name evidence="13" type="primary">LOC101860821</name>
</gene>
<keyword evidence="12" id="KW-1185">Reference proteome</keyword>
<feature type="transmembrane region" description="Helical" evidence="10">
    <location>
        <begin position="21"/>
        <end position="40"/>
    </location>
</feature>
<organism evidence="12 13">
    <name type="scientific">Aplysia californica</name>
    <name type="common">California sea hare</name>
    <dbReference type="NCBI Taxonomy" id="6500"/>
    <lineage>
        <taxon>Eukaryota</taxon>
        <taxon>Metazoa</taxon>
        <taxon>Spiralia</taxon>
        <taxon>Lophotrochozoa</taxon>
        <taxon>Mollusca</taxon>
        <taxon>Gastropoda</taxon>
        <taxon>Heterobranchia</taxon>
        <taxon>Euthyneura</taxon>
        <taxon>Tectipleura</taxon>
        <taxon>Aplysiida</taxon>
        <taxon>Aplysioidea</taxon>
        <taxon>Aplysiidae</taxon>
        <taxon>Aplysia</taxon>
    </lineage>
</organism>
<keyword evidence="3 10" id="KW-0328">Glycosyltransferase</keyword>
<proteinExistence type="inferred from homology"/>
<sequence length="374" mass="42576">MFDSGVCGTLFRQRHFPPGHVVVLFVGLSILYLLVILQMFQTTSKHSIEINRLVREQIQREYRPEKVTNTTPETLPEEAHGGPTQTVSKSTLAPTKVPYYDVTPPNLAKITTLTQDLELLLSEPVINPHNFNYVHNPDDVCKKQKAKLLIVTPSAPANVKKRTQVRKIIHKLLNGTSLYKDVVHLFFLGSPNGRCTSQNASQIIEKEVKKYNDIVQEDFLEFYGNIRYKAVSMLKWASTFCYNASYVLRIDDDVTANLSQAIASLRTFGCYHEDFILGKALEGCKPMRKRHVKYFISKEEYPHSLYPTFALGGLLGYPLSTVRLLYEASLRVKPIWLDDVYITGICRTKLNISLFTQKEFVFDHINDGSLVPLS</sequence>
<keyword evidence="7 10" id="KW-1133">Transmembrane helix</keyword>
<dbReference type="GeneID" id="101860821"/>
<dbReference type="Gene3D" id="3.90.550.50">
    <property type="match status" value="1"/>
</dbReference>
<protein>
    <recommendedName>
        <fullName evidence="10">Hexosyltransferase</fullName>
        <ecNumber evidence="10">2.4.1.-</ecNumber>
    </recommendedName>
</protein>
<keyword evidence="8 10" id="KW-0333">Golgi apparatus</keyword>
<evidence type="ECO:0000313" key="13">
    <source>
        <dbReference type="RefSeq" id="XP_035826097.1"/>
    </source>
</evidence>